<feature type="transmembrane region" description="Helical" evidence="1">
    <location>
        <begin position="62"/>
        <end position="78"/>
    </location>
</feature>
<evidence type="ECO:0000256" key="1">
    <source>
        <dbReference type="SAM" id="Phobius"/>
    </source>
</evidence>
<dbReference type="Proteomes" id="UP000030745">
    <property type="component" value="Unassembled WGS sequence"/>
</dbReference>
<feature type="transmembrane region" description="Helical" evidence="1">
    <location>
        <begin position="137"/>
        <end position="153"/>
    </location>
</feature>
<feature type="transmembrane region" description="Helical" evidence="1">
    <location>
        <begin position="98"/>
        <end position="117"/>
    </location>
</feature>
<keyword evidence="1" id="KW-0812">Transmembrane</keyword>
<dbReference type="RefSeq" id="XP_012195676.1">
    <property type="nucleotide sequence ID" value="XM_012340286.1"/>
</dbReference>
<evidence type="ECO:0000313" key="2">
    <source>
        <dbReference type="EMBL" id="KDO33639.1"/>
    </source>
</evidence>
<keyword evidence="3" id="KW-1185">Reference proteome</keyword>
<dbReference type="OMA" id="RYGVFAT"/>
<dbReference type="OrthoDB" id="76113at2759"/>
<proteinExistence type="predicted"/>
<feature type="transmembrane region" description="Helical" evidence="1">
    <location>
        <begin position="38"/>
        <end position="55"/>
    </location>
</feature>
<sequence length="215" mass="22931">MDTTLPQTIVSNLASYASYLNVTSAHLLDLSTASPDEVPLRYGVFATLVVLGLLLGTRGHQVPRLLIGALMIPVGLAGRPVELLGCSELVCVESLGFGLLVGALFAARPAWAIRLVYWAVMARTFGRVLGGLPHKELIAPGVALIVATLVLEFKDSTVRAVAMVLSSILGALLVVSVSTVVIGPVTLVVYGVMAMWFYRIQREHIAKLTPKSKQD</sequence>
<keyword evidence="1" id="KW-0472">Membrane</keyword>
<protein>
    <submittedName>
        <fullName evidence="2">Uncharacterized protein</fullName>
    </submittedName>
</protein>
<dbReference type="VEuPathDB" id="FungiDB:SPRG_19258"/>
<reference evidence="2 3" key="1">
    <citation type="journal article" date="2013" name="PLoS Genet.">
        <title>Distinctive expansion of potential virulence genes in the genome of the oomycete fish pathogen Saprolegnia parasitica.</title>
        <authorList>
            <person name="Jiang R.H."/>
            <person name="de Bruijn I."/>
            <person name="Haas B.J."/>
            <person name="Belmonte R."/>
            <person name="Lobach L."/>
            <person name="Christie J."/>
            <person name="van den Ackerveken G."/>
            <person name="Bottin A."/>
            <person name="Bulone V."/>
            <person name="Diaz-Moreno S.M."/>
            <person name="Dumas B."/>
            <person name="Fan L."/>
            <person name="Gaulin E."/>
            <person name="Govers F."/>
            <person name="Grenville-Briggs L.J."/>
            <person name="Horner N.R."/>
            <person name="Levin J.Z."/>
            <person name="Mammella M."/>
            <person name="Meijer H.J."/>
            <person name="Morris P."/>
            <person name="Nusbaum C."/>
            <person name="Oome S."/>
            <person name="Phillips A.J."/>
            <person name="van Rooyen D."/>
            <person name="Rzeszutek E."/>
            <person name="Saraiva M."/>
            <person name="Secombes C.J."/>
            <person name="Seidl M.F."/>
            <person name="Snel B."/>
            <person name="Stassen J.H."/>
            <person name="Sykes S."/>
            <person name="Tripathy S."/>
            <person name="van den Berg H."/>
            <person name="Vega-Arreguin J.C."/>
            <person name="Wawra S."/>
            <person name="Young S.K."/>
            <person name="Zeng Q."/>
            <person name="Dieguez-Uribeondo J."/>
            <person name="Russ C."/>
            <person name="Tyler B.M."/>
            <person name="van West P."/>
        </authorList>
    </citation>
    <scope>NUCLEOTIDE SEQUENCE [LARGE SCALE GENOMIC DNA]</scope>
    <source>
        <strain evidence="2 3">CBS 223.65</strain>
    </source>
</reference>
<dbReference type="AlphaFoldDB" id="A0A067CSF9"/>
<name>A0A067CSF9_SAPPC</name>
<keyword evidence="1" id="KW-1133">Transmembrane helix</keyword>
<gene>
    <name evidence="2" type="ORF">SPRG_19258</name>
</gene>
<evidence type="ECO:0000313" key="3">
    <source>
        <dbReference type="Proteomes" id="UP000030745"/>
    </source>
</evidence>
<feature type="transmembrane region" description="Helical" evidence="1">
    <location>
        <begin position="165"/>
        <end position="198"/>
    </location>
</feature>
<dbReference type="KEGG" id="spar:SPRG_19258"/>
<accession>A0A067CSF9</accession>
<dbReference type="GeneID" id="24140677"/>
<organism evidence="2 3">
    <name type="scientific">Saprolegnia parasitica (strain CBS 223.65)</name>
    <dbReference type="NCBI Taxonomy" id="695850"/>
    <lineage>
        <taxon>Eukaryota</taxon>
        <taxon>Sar</taxon>
        <taxon>Stramenopiles</taxon>
        <taxon>Oomycota</taxon>
        <taxon>Saprolegniomycetes</taxon>
        <taxon>Saprolegniales</taxon>
        <taxon>Saprolegniaceae</taxon>
        <taxon>Saprolegnia</taxon>
    </lineage>
</organism>
<dbReference type="EMBL" id="KK583192">
    <property type="protein sequence ID" value="KDO33639.1"/>
    <property type="molecule type" value="Genomic_DNA"/>
</dbReference>